<reference evidence="2 3" key="1">
    <citation type="submission" date="2011-06" db="EMBL/GenBank/DDBJ databases">
        <authorList>
            <person name="Muzny D."/>
            <person name="Qin X."/>
            <person name="Deng J."/>
            <person name="Jiang H."/>
            <person name="Liu Y."/>
            <person name="Qu J."/>
            <person name="Song X.-Z."/>
            <person name="Zhang L."/>
            <person name="Thornton R."/>
            <person name="Coyle M."/>
            <person name="Francisco L."/>
            <person name="Jackson L."/>
            <person name="Javaid M."/>
            <person name="Korchina V."/>
            <person name="Kovar C."/>
            <person name="Mata R."/>
            <person name="Mathew T."/>
            <person name="Ngo R."/>
            <person name="Nguyen L."/>
            <person name="Nguyen N."/>
            <person name="Okwuonu G."/>
            <person name="Ongeri F."/>
            <person name="Pham C."/>
            <person name="Simmons D."/>
            <person name="Wilczek-Boney K."/>
            <person name="Hale W."/>
            <person name="Jakkamsetti A."/>
            <person name="Pham P."/>
            <person name="Ruth R."/>
            <person name="San Lucas F."/>
            <person name="Warren J."/>
            <person name="Zhang J."/>
            <person name="Zhao Z."/>
            <person name="Zhou C."/>
            <person name="Zhu D."/>
            <person name="Lee S."/>
            <person name="Bess C."/>
            <person name="Blankenburg K."/>
            <person name="Forbes L."/>
            <person name="Fu Q."/>
            <person name="Gubbala S."/>
            <person name="Hirani K."/>
            <person name="Jayaseelan J.C."/>
            <person name="Lara F."/>
            <person name="Munidasa M."/>
            <person name="Palculict T."/>
            <person name="Patil S."/>
            <person name="Pu L.-L."/>
            <person name="Saada N."/>
            <person name="Tang L."/>
            <person name="Weissenberger G."/>
            <person name="Zhu Y."/>
            <person name="Hemphill L."/>
            <person name="Shang Y."/>
            <person name="Youmans B."/>
            <person name="Ayvaz T."/>
            <person name="Ross M."/>
            <person name="Santibanez J."/>
            <person name="Aqrawi P."/>
            <person name="Gross S."/>
            <person name="Joshi V."/>
            <person name="Fowler G."/>
            <person name="Nazareth L."/>
            <person name="Reid J."/>
            <person name="Worley K."/>
            <person name="Petrosino J."/>
            <person name="Highlander S."/>
            <person name="Gibbs R."/>
        </authorList>
    </citation>
    <scope>NUCLEOTIDE SEQUENCE [LARGE SCALE GENOMIC DNA]</scope>
    <source>
        <strain evidence="2 3">9715</strain>
    </source>
</reference>
<keyword evidence="1" id="KW-0812">Transmembrane</keyword>
<dbReference type="EMBL" id="AGAZ01000081">
    <property type="protein sequence ID" value="EGZ43923.1"/>
    <property type="molecule type" value="Genomic_DNA"/>
</dbReference>
<evidence type="ECO:0000313" key="2">
    <source>
        <dbReference type="EMBL" id="EGZ43923.1"/>
    </source>
</evidence>
<feature type="transmembrane region" description="Helical" evidence="1">
    <location>
        <begin position="47"/>
        <end position="80"/>
    </location>
</feature>
<dbReference type="HOGENOM" id="CLU_1480548_0_0_4"/>
<dbReference type="OrthoDB" id="9883581at2"/>
<proteinExistence type="predicted"/>
<organism evidence="2 3">
    <name type="scientific">Neisseria wadsworthii 9715</name>
    <dbReference type="NCBI Taxonomy" id="1030841"/>
    <lineage>
        <taxon>Bacteria</taxon>
        <taxon>Pseudomonadati</taxon>
        <taxon>Pseudomonadota</taxon>
        <taxon>Betaproteobacteria</taxon>
        <taxon>Neisseriales</taxon>
        <taxon>Neisseriaceae</taxon>
        <taxon>Neisseria</taxon>
    </lineage>
</organism>
<keyword evidence="3" id="KW-1185">Reference proteome</keyword>
<name>G4CTR0_9NEIS</name>
<evidence type="ECO:0000256" key="1">
    <source>
        <dbReference type="SAM" id="Phobius"/>
    </source>
</evidence>
<dbReference type="AlphaFoldDB" id="G4CTR0"/>
<dbReference type="STRING" id="1030841.HMPREF9370_2470"/>
<keyword evidence="1" id="KW-0472">Membrane</keyword>
<dbReference type="Proteomes" id="UP000005336">
    <property type="component" value="Unassembled WGS sequence"/>
</dbReference>
<keyword evidence="1" id="KW-1133">Transmembrane helix</keyword>
<sequence length="188" mass="21388">MDEAVAKTGREVLHDLLSADGQAQWPVLVASPSVFAPYLSYIEKTLIVLVGLLVLAVALDYAGLVWFVICLAFILFNIYWRAKAREKSIHLGLSEGWRFVSAERTLYQLDNGKCIRELAVQDEHNLLIYQFQTRAEDRCLTLEYRRPYPAPELTLLQFVHSRPEDIPEFRAGAQHLADLMGIGLEDKL</sequence>
<protein>
    <submittedName>
        <fullName evidence="2">Uncharacterized protein</fullName>
    </submittedName>
</protein>
<gene>
    <name evidence="2" type="ORF">HMPREF9370_2470</name>
</gene>
<evidence type="ECO:0000313" key="3">
    <source>
        <dbReference type="Proteomes" id="UP000005336"/>
    </source>
</evidence>
<dbReference type="RefSeq" id="WP_009117610.1">
    <property type="nucleotide sequence ID" value="NZ_JH165159.1"/>
</dbReference>
<accession>G4CTR0</accession>
<dbReference type="PATRIC" id="fig|1030841.3.peg.2458"/>
<comment type="caution">
    <text evidence="2">The sequence shown here is derived from an EMBL/GenBank/DDBJ whole genome shotgun (WGS) entry which is preliminary data.</text>
</comment>